<gene>
    <name evidence="1" type="ORF">STOKER_31</name>
</gene>
<name>A0AC61TRT9_9CAUD</name>
<organism evidence="1 2">
    <name type="scientific">Serratia phage vB_SmaS_Stoker</name>
    <dbReference type="NCBI Taxonomy" id="2902692"/>
    <lineage>
        <taxon>Viruses</taxon>
        <taxon>Duplodnaviria</taxon>
        <taxon>Heunggongvirae</taxon>
        <taxon>Uroviricota</taxon>
        <taxon>Caudoviricetes</taxon>
        <taxon>Bonzeevirus</taxon>
        <taxon>Bonzeevirus stocker</taxon>
    </lineage>
</organism>
<reference evidence="1" key="1">
    <citation type="submission" date="2021-10" db="EMBL/GenBank/DDBJ databases">
        <authorList>
            <person name="Tyson S."/>
            <person name="Davis R."/>
            <person name="Hanis T."/>
            <person name="Alger T."/>
            <person name="Sharma R."/>
            <person name="Melhado E."/>
            <person name="Brundage B."/>
            <person name="Thurgood T."/>
            <person name="Sharma R."/>
            <person name="Grose J."/>
        </authorList>
    </citation>
    <scope>NUCLEOTIDE SEQUENCE</scope>
</reference>
<keyword evidence="2" id="KW-1185">Reference proteome</keyword>
<sequence length="794" mass="87399">MINMKGVLVDASNKPISGAKIILRSVKNGSVPTGIEAEVVTDENGAYDFSANVGSYLCYIFVENTETALPGYVNIYDFSGAGTLQEYLYAPCEKDARPMFIFMWEIIRQEINSSLRENRDIEERLKQLRDEVEALAEISANGGNVIYKTVQEGMAATQDGGYFRVESSIGGETLFFWYRKNGSIAVKLGGVPSDEAINAVRRLIADVDDSNFVLKIVNGLGRKLFSVSANEEIGTKNVKITRDGITTPGVSINDVAGKGGIYSSDNLGRSIALFDEKGFARANKISGESAELSIDGTQNVLSVIDPLGRGKVIIKDEIKSGGGNSDELAADIARIDSICASYSDNVKAQYNPNISRFIYEICHILWYGQSLSTNQEGFPALTKLVIEHFDNYMIGESTRPNTRGGVDFVPVGEKKLNPLKAVVQSEDGARVLTQQEENALVYGKGNEGEGGVACVNFIKSMLLDSMQMHSNPNRKFVLSNCGVNGRTIEQLSKGASPEIYNRARQAVQIVKDIAASENVSYGIPCVFHSQGEWNYWKMNSGTDDKQQFINKTQKVFDDFVSDFCQGQDKPPAFFTYQTGASYTRDDKDLSIGMAQLEMAKSGNGVYGTYPAYAMPDKGGHLTSNGYRWADMYHAKVAFKVMILGEGWEPLHIVHGEVKGNIGLYGYHVPAPPLRFNEVLVQRALTMYPNKGFRATDGGDANNPLQIKSVQIVSPRVIKVEFARNPVGTVKLWYADKTEHNGNGNLQDSDKFKSMYNYEFIEGSSQTADENIKSLVGKPYPLNNWAFAQVFKVEV</sequence>
<accession>A0AC61TRT9</accession>
<protein>
    <submittedName>
        <fullName evidence="1">Tail spike protein</fullName>
    </submittedName>
</protein>
<evidence type="ECO:0000313" key="1">
    <source>
        <dbReference type="EMBL" id="UGO53778.1"/>
    </source>
</evidence>
<dbReference type="EMBL" id="OL539464">
    <property type="protein sequence ID" value="UGO53778.1"/>
    <property type="molecule type" value="Genomic_DNA"/>
</dbReference>
<evidence type="ECO:0000313" key="2">
    <source>
        <dbReference type="Proteomes" id="UP000828796"/>
    </source>
</evidence>
<proteinExistence type="predicted"/>
<dbReference type="Proteomes" id="UP000828796">
    <property type="component" value="Segment"/>
</dbReference>